<name>A0ABU1RY74_9FLAO</name>
<protein>
    <recommendedName>
        <fullName evidence="3">Phospholipase/carboxylesterase/thioesterase domain-containing protein</fullName>
    </recommendedName>
</protein>
<evidence type="ECO:0000313" key="1">
    <source>
        <dbReference type="EMBL" id="MDR6843711.1"/>
    </source>
</evidence>
<organism evidence="1 2">
    <name type="scientific">Flavobacterium granuli</name>
    <dbReference type="NCBI Taxonomy" id="280093"/>
    <lineage>
        <taxon>Bacteria</taxon>
        <taxon>Pseudomonadati</taxon>
        <taxon>Bacteroidota</taxon>
        <taxon>Flavobacteriia</taxon>
        <taxon>Flavobacteriales</taxon>
        <taxon>Flavobacteriaceae</taxon>
        <taxon>Flavobacterium</taxon>
    </lineage>
</organism>
<evidence type="ECO:0008006" key="3">
    <source>
        <dbReference type="Google" id="ProtNLM"/>
    </source>
</evidence>
<dbReference type="RefSeq" id="WP_310003381.1">
    <property type="nucleotide sequence ID" value="NZ_JAVDTX010000001.1"/>
</dbReference>
<dbReference type="EMBL" id="JAVDTX010000001">
    <property type="protein sequence ID" value="MDR6843711.1"/>
    <property type="molecule type" value="Genomic_DNA"/>
</dbReference>
<dbReference type="Gene3D" id="3.40.50.1820">
    <property type="entry name" value="alpha/beta hydrolase"/>
    <property type="match status" value="1"/>
</dbReference>
<dbReference type="InterPro" id="IPR029058">
    <property type="entry name" value="AB_hydrolase_fold"/>
</dbReference>
<dbReference type="SUPFAM" id="SSF53474">
    <property type="entry name" value="alpha/beta-Hydrolases"/>
    <property type="match status" value="1"/>
</dbReference>
<sequence length="402" mass="46201">MKKTFLNLFILLISICSYSQEKQLLPKGVIVDSVKIANTDNESYAVYLPSLYRREVPSAIVFIFDPGGRGKAGVEPFILAAETYKYILVCSNNSKNGPIDVNLEIANRLFESVSTEFNLNPSELYISGFSGGARLASNIAVNSVAFQGVIACGASFNEMDKFNLQEASFSYVGMVGDKDMNYHEMIQNEEWLNKMEVKNTLFISHQVHTWPSQKEMLRAFDWLEIQAYKNSIRKSNETTIKRIYDENLKIADSLKANNEMISAVTEYERCNVINDNREGEKIKTTIESIKKSKEYKSQITKRDQIAVLENEITSLILDQFDKELKVAKSEDDFKFWRTELKKLENRKAKSNDVAIKNMVDRIQFMIKGLVYESAHESKRNFQNDKLLYCTELEKVIQLYDEK</sequence>
<reference evidence="1 2" key="1">
    <citation type="submission" date="2023-07" db="EMBL/GenBank/DDBJ databases">
        <title>Sorghum-associated microbial communities from plants grown in Nebraska, USA.</title>
        <authorList>
            <person name="Schachtman D."/>
        </authorList>
    </citation>
    <scope>NUCLEOTIDE SEQUENCE [LARGE SCALE GENOMIC DNA]</scope>
    <source>
        <strain evidence="1 2">BE124</strain>
    </source>
</reference>
<evidence type="ECO:0000313" key="2">
    <source>
        <dbReference type="Proteomes" id="UP001261871"/>
    </source>
</evidence>
<accession>A0ABU1RY74</accession>
<comment type="caution">
    <text evidence="1">The sequence shown here is derived from an EMBL/GenBank/DDBJ whole genome shotgun (WGS) entry which is preliminary data.</text>
</comment>
<proteinExistence type="predicted"/>
<gene>
    <name evidence="1" type="ORF">J2W95_000391</name>
</gene>
<keyword evidence="2" id="KW-1185">Reference proteome</keyword>
<dbReference type="Proteomes" id="UP001261871">
    <property type="component" value="Unassembled WGS sequence"/>
</dbReference>